<feature type="binding site" evidence="7">
    <location>
        <position position="62"/>
    </location>
    <ligand>
        <name>Zn(2+)</name>
        <dbReference type="ChEBI" id="CHEBI:29105"/>
        <label>1</label>
    </ligand>
</feature>
<dbReference type="AlphaFoldDB" id="A0A1G2N6K3"/>
<dbReference type="Gene3D" id="1.10.274.100">
    <property type="entry name" value="RNA polymerase Rpb1, domain 3"/>
    <property type="match status" value="2"/>
</dbReference>
<dbReference type="NCBIfam" id="TIGR02386">
    <property type="entry name" value="rpoC_TIGR"/>
    <property type="match status" value="1"/>
</dbReference>
<organism evidence="10 11">
    <name type="scientific">Candidatus Taylorbacteria bacterium RIFCSPLOWO2_01_FULL_44_26</name>
    <dbReference type="NCBI Taxonomy" id="1802318"/>
    <lineage>
        <taxon>Bacteria</taxon>
        <taxon>Candidatus Tayloriibacteriota</taxon>
    </lineage>
</organism>
<dbReference type="InterPro" id="IPR006592">
    <property type="entry name" value="RNA_pol_N"/>
</dbReference>
<comment type="subunit">
    <text evidence="7">The RNAP catalytic core consists of 2 alpha, 1 beta, 1 beta' and 1 omega subunit. When a sigma factor is associated with the core the holoenzyme is formed, which can initiate transcription.</text>
</comment>
<keyword evidence="7" id="KW-0862">Zinc</keyword>
<dbReference type="Gene3D" id="2.40.40.20">
    <property type="match status" value="1"/>
</dbReference>
<comment type="caution">
    <text evidence="10">The sequence shown here is derived from an EMBL/GenBank/DDBJ whole genome shotgun (WGS) entry which is preliminary data.</text>
</comment>
<evidence type="ECO:0000256" key="6">
    <source>
        <dbReference type="ARBA" id="ARBA00048552"/>
    </source>
</evidence>
<dbReference type="PANTHER" id="PTHR19376">
    <property type="entry name" value="DNA-DIRECTED RNA POLYMERASE"/>
    <property type="match status" value="1"/>
</dbReference>
<dbReference type="Gene3D" id="1.10.150.390">
    <property type="match status" value="1"/>
</dbReference>
<feature type="binding site" evidence="7">
    <location>
        <position position="901"/>
    </location>
    <ligand>
        <name>Zn(2+)</name>
        <dbReference type="ChEBI" id="CHEBI:29105"/>
        <label>2</label>
    </ligand>
</feature>
<evidence type="ECO:0000256" key="7">
    <source>
        <dbReference type="HAMAP-Rule" id="MF_01322"/>
    </source>
</evidence>
<dbReference type="HAMAP" id="MF_01322">
    <property type="entry name" value="RNApol_bact_RpoC"/>
    <property type="match status" value="1"/>
</dbReference>
<dbReference type="Proteomes" id="UP000176365">
    <property type="component" value="Unassembled WGS sequence"/>
</dbReference>
<dbReference type="InterPro" id="IPR042102">
    <property type="entry name" value="RNA_pol_Rpb1_3_sf"/>
</dbReference>
<dbReference type="PANTHER" id="PTHR19376:SF54">
    <property type="entry name" value="DNA-DIRECTED RNA POLYMERASE SUBUNIT BETA"/>
    <property type="match status" value="1"/>
</dbReference>
<feature type="binding site" evidence="7">
    <location>
        <position position="829"/>
    </location>
    <ligand>
        <name>Zn(2+)</name>
        <dbReference type="ChEBI" id="CHEBI:29105"/>
        <label>2</label>
    </ligand>
</feature>
<comment type="cofactor">
    <cofactor evidence="7">
        <name>Zn(2+)</name>
        <dbReference type="ChEBI" id="CHEBI:29105"/>
    </cofactor>
    <text evidence="7">Binds 2 Zn(2+) ions per subunit.</text>
</comment>
<comment type="catalytic activity">
    <reaction evidence="6 7 8">
        <text>RNA(n) + a ribonucleoside 5'-triphosphate = RNA(n+1) + diphosphate</text>
        <dbReference type="Rhea" id="RHEA:21248"/>
        <dbReference type="Rhea" id="RHEA-COMP:14527"/>
        <dbReference type="Rhea" id="RHEA-COMP:17342"/>
        <dbReference type="ChEBI" id="CHEBI:33019"/>
        <dbReference type="ChEBI" id="CHEBI:61557"/>
        <dbReference type="ChEBI" id="CHEBI:140395"/>
        <dbReference type="EC" id="2.7.7.6"/>
    </reaction>
</comment>
<dbReference type="Gene3D" id="1.10.132.30">
    <property type="match status" value="1"/>
</dbReference>
<dbReference type="GO" id="GO:0006351">
    <property type="term" value="P:DNA-templated transcription"/>
    <property type="evidence" value="ECO:0007669"/>
    <property type="project" value="UniProtKB-UniRule"/>
</dbReference>
<evidence type="ECO:0000256" key="1">
    <source>
        <dbReference type="ARBA" id="ARBA00022478"/>
    </source>
</evidence>
<dbReference type="Pfam" id="PF04983">
    <property type="entry name" value="RNA_pol_Rpb1_3"/>
    <property type="match status" value="1"/>
</dbReference>
<feature type="binding site" evidence="7">
    <location>
        <position position="78"/>
    </location>
    <ligand>
        <name>Zn(2+)</name>
        <dbReference type="ChEBI" id="CHEBI:29105"/>
        <label>1</label>
    </ligand>
</feature>
<dbReference type="EC" id="2.7.7.6" evidence="7"/>
<dbReference type="InterPro" id="IPR045867">
    <property type="entry name" value="DNA-dir_RpoC_beta_prime"/>
</dbReference>
<dbReference type="InterPro" id="IPR007066">
    <property type="entry name" value="RNA_pol_Rpb1_3"/>
</dbReference>
<proteinExistence type="inferred from homology"/>
<feature type="binding site" evidence="7">
    <location>
        <position position="497"/>
    </location>
    <ligand>
        <name>Mg(2+)</name>
        <dbReference type="ChEBI" id="CHEBI:18420"/>
    </ligand>
</feature>
<dbReference type="Pfam" id="PF04998">
    <property type="entry name" value="RNA_pol_Rpb1_5"/>
    <property type="match status" value="1"/>
</dbReference>
<comment type="function">
    <text evidence="7 8">DNA-dependent RNA polymerase catalyzes the transcription of DNA into RNA using the four ribonucleoside triphosphates as substrates.</text>
</comment>
<dbReference type="InterPro" id="IPR044893">
    <property type="entry name" value="RNA_pol_Rpb1_clamp_domain"/>
</dbReference>
<comment type="cofactor">
    <cofactor evidence="7">
        <name>Mg(2+)</name>
        <dbReference type="ChEBI" id="CHEBI:18420"/>
    </cofactor>
    <text evidence="7">Binds 1 Mg(2+) ion per subunit.</text>
</comment>
<feature type="binding site" evidence="7">
    <location>
        <position position="499"/>
    </location>
    <ligand>
        <name>Mg(2+)</name>
        <dbReference type="ChEBI" id="CHEBI:18420"/>
    </ligand>
</feature>
<dbReference type="Gene3D" id="2.40.50.100">
    <property type="match status" value="1"/>
</dbReference>
<feature type="binding site" evidence="7">
    <location>
        <position position="60"/>
    </location>
    <ligand>
        <name>Zn(2+)</name>
        <dbReference type="ChEBI" id="CHEBI:29105"/>
        <label>1</label>
    </ligand>
</feature>
<dbReference type="Pfam" id="PF00623">
    <property type="entry name" value="RNA_pol_Rpb1_2"/>
    <property type="match status" value="2"/>
</dbReference>
<dbReference type="Pfam" id="PF04997">
    <property type="entry name" value="RNA_pol_Rpb1_1"/>
    <property type="match status" value="1"/>
</dbReference>
<keyword evidence="5 7" id="KW-0804">Transcription</keyword>
<dbReference type="GO" id="GO:0008270">
    <property type="term" value="F:zinc ion binding"/>
    <property type="evidence" value="ECO:0007669"/>
    <property type="project" value="UniProtKB-UniRule"/>
</dbReference>
<dbReference type="SMART" id="SM00663">
    <property type="entry name" value="RPOLA_N"/>
    <property type="match status" value="1"/>
</dbReference>
<feature type="binding site" evidence="7">
    <location>
        <position position="75"/>
    </location>
    <ligand>
        <name>Zn(2+)</name>
        <dbReference type="ChEBI" id="CHEBI:29105"/>
        <label>1</label>
    </ligand>
</feature>
<dbReference type="GO" id="GO:0000428">
    <property type="term" value="C:DNA-directed RNA polymerase complex"/>
    <property type="evidence" value="ECO:0007669"/>
    <property type="project" value="UniProtKB-KW"/>
</dbReference>
<keyword evidence="4 7" id="KW-0479">Metal-binding</keyword>
<protein>
    <recommendedName>
        <fullName evidence="7">DNA-directed RNA polymerase subunit beta'</fullName>
        <shortName evidence="7">RNAP subunit beta'</shortName>
        <ecNumber evidence="7">2.7.7.6</ecNumber>
    </recommendedName>
    <alternativeName>
        <fullName evidence="7">RNA polymerase subunit beta'</fullName>
    </alternativeName>
    <alternativeName>
        <fullName evidence="7">Transcriptase subunit beta'</fullName>
    </alternativeName>
</protein>
<dbReference type="Gene3D" id="4.10.860.120">
    <property type="entry name" value="RNA polymerase II, clamp domain"/>
    <property type="match status" value="1"/>
</dbReference>
<evidence type="ECO:0000313" key="10">
    <source>
        <dbReference type="EMBL" id="OHA30989.1"/>
    </source>
</evidence>
<dbReference type="CDD" id="cd02655">
    <property type="entry name" value="RNAP_beta'_C"/>
    <property type="match status" value="1"/>
</dbReference>
<evidence type="ECO:0000256" key="5">
    <source>
        <dbReference type="ARBA" id="ARBA00023163"/>
    </source>
</evidence>
<keyword evidence="3 7" id="KW-0548">Nucleotidyltransferase</keyword>
<dbReference type="InterPro" id="IPR038120">
    <property type="entry name" value="Rpb1_funnel_sf"/>
</dbReference>
<dbReference type="InterPro" id="IPR007081">
    <property type="entry name" value="RNA_pol_Rpb1_5"/>
</dbReference>
<evidence type="ECO:0000259" key="9">
    <source>
        <dbReference type="SMART" id="SM00663"/>
    </source>
</evidence>
<dbReference type="GO" id="GO:0003677">
    <property type="term" value="F:DNA binding"/>
    <property type="evidence" value="ECO:0007669"/>
    <property type="project" value="UniProtKB-UniRule"/>
</dbReference>
<dbReference type="InterPro" id="IPR012754">
    <property type="entry name" value="DNA-dir_RpoC_beta_prime_bact"/>
</dbReference>
<dbReference type="Gene3D" id="1.10.40.90">
    <property type="match status" value="1"/>
</dbReference>
<dbReference type="Gene3D" id="1.10.1790.20">
    <property type="match status" value="1"/>
</dbReference>
<keyword evidence="7" id="KW-0460">Magnesium</keyword>
<evidence type="ECO:0000256" key="3">
    <source>
        <dbReference type="ARBA" id="ARBA00022695"/>
    </source>
</evidence>
<dbReference type="InterPro" id="IPR007080">
    <property type="entry name" value="RNA_pol_Rpb1_1"/>
</dbReference>
<evidence type="ECO:0000256" key="2">
    <source>
        <dbReference type="ARBA" id="ARBA00022679"/>
    </source>
</evidence>
<gene>
    <name evidence="7" type="primary">rpoC</name>
    <name evidence="10" type="ORF">A3B11_01435</name>
</gene>
<dbReference type="EMBL" id="MHRW01000009">
    <property type="protein sequence ID" value="OHA30989.1"/>
    <property type="molecule type" value="Genomic_DNA"/>
</dbReference>
<feature type="binding site" evidence="7">
    <location>
        <position position="911"/>
    </location>
    <ligand>
        <name>Zn(2+)</name>
        <dbReference type="ChEBI" id="CHEBI:29105"/>
        <label>2</label>
    </ligand>
</feature>
<dbReference type="CDD" id="cd01609">
    <property type="entry name" value="RNAP_beta'_N"/>
    <property type="match status" value="1"/>
</dbReference>
<dbReference type="InterPro" id="IPR000722">
    <property type="entry name" value="RNA_pol_asu"/>
</dbReference>
<dbReference type="GO" id="GO:0000287">
    <property type="term" value="F:magnesium ion binding"/>
    <property type="evidence" value="ECO:0007669"/>
    <property type="project" value="UniProtKB-UniRule"/>
</dbReference>
<dbReference type="SUPFAM" id="SSF64484">
    <property type="entry name" value="beta and beta-prime subunits of DNA dependent RNA-polymerase"/>
    <property type="match status" value="1"/>
</dbReference>
<evidence type="ECO:0000256" key="8">
    <source>
        <dbReference type="RuleBase" id="RU004279"/>
    </source>
</evidence>
<sequence length="1235" mass="136771">MSEPQDFDMVKLTLSSPDKIMEWSSGEVTKPETINYRTQRSEKNGLFDERIFGPDRDYECYCGKYRGIRYKGIVCEKCGVEITRSIVRRERMGHIELATPVSHVWFLRSVPSRIGLILGMSSSDLEKVVYFAGYIVTKVHQEEKSKFLKELDGEYKNKVKTANDEKTKEALKELVVNARKEIESLNDGMVMDEATYHKYAMKYGSIFEAAIGAETIYDILKKIDLPKLKIELEKYIQEAGSADREKLKKRISLVKQMIKSKQRPEWMFLTRIPVIPPGLRPMVALEGGRYATSDVNDLYRRVINRNNRLLKLKEINAPEVILRNEKRILQEAVDALIDNSIRHSSSAGAAAVAAQKRALKSLSDSLKSKRGLFRQNLLGKRVDYSGRSVIVVGPELKLDQCGLPKHMALELFRPFVISGLIKRELAYNIRGANRLIDDGSKEVWEILEEVIYGKYVLLNRAPTLHRLGIQAFRPILIEGNAIQVHPLVCTAFNADFDGDQMAVHVPLSDEAQMEAREIMASNKNILKPGSGNMVVSVDKLDIVLGCFWVTKMISGLQGEGGIFESPSAATLAHSFEALNLRAKIKILAPKSPKYLEYKEGFFETTVGRILFNDILPDEYPFINKEIDNKMLGATVDSFMSRYGVDKTPPILDAIKSFGFKYATHSGTTWGINDIVIPEAKKDIVANAKINAGVVTEQFEGGLLTEEERIRKHIEIWQKSKSDVEKAMPATLDKNGSVYDMITSGARGSYKQIVQMAGMKGLISSVSGETIEFPILSCSKEGLTPIEYFITTHGSRKGLTDTALNTAKAGYLTRKLFVVAQDVVVSEEDCGTKEGILIRRQSASGMNIPLSKNVRGRILADKVLSTEGKVIFEKGHLISKTDAVVIEDSSVSEIRVRSPLSCKTIRGVCAQCYGLDLGKNSLISLGEAVGTIAAQAIGEPGTQLTMRTFHAGGTASQGGDITQGLPRVEEIFEKRQPKNPAVVSAVDGVVTDVKDNGKEKIIRVLTDSLIDEGKKDISIKTPTPAKRGKKKALAPGGEIEYVFPYRRTTMVKIGDRVKKGDLLTDGSANIDEVFEYGGEERAKEYVITEVGKIYELQGETVSRKHIELIVKQMFSRRRIKEAGDTNLTEGMIVDDIYLSEENILAKASGGSPAKAERLVMGITETSLSRKSFLSAASFQHTTRVLISNAVRGAEDDLSGLMENVIIGRLVPAGSGFAGSPKKDMVDGVNDRKETKD</sequence>
<evidence type="ECO:0000256" key="4">
    <source>
        <dbReference type="ARBA" id="ARBA00022723"/>
    </source>
</evidence>
<feature type="binding site" evidence="7">
    <location>
        <position position="495"/>
    </location>
    <ligand>
        <name>Mg(2+)</name>
        <dbReference type="ChEBI" id="CHEBI:18420"/>
    </ligand>
</feature>
<accession>A0A1G2N6K3</accession>
<reference evidence="10 11" key="1">
    <citation type="journal article" date="2016" name="Nat. Commun.">
        <title>Thousands of microbial genomes shed light on interconnected biogeochemical processes in an aquifer system.</title>
        <authorList>
            <person name="Anantharaman K."/>
            <person name="Brown C.T."/>
            <person name="Hug L.A."/>
            <person name="Sharon I."/>
            <person name="Castelle C.J."/>
            <person name="Probst A.J."/>
            <person name="Thomas B.C."/>
            <person name="Singh A."/>
            <person name="Wilkins M.J."/>
            <person name="Karaoz U."/>
            <person name="Brodie E.L."/>
            <person name="Williams K.H."/>
            <person name="Hubbard S.S."/>
            <person name="Banfield J.F."/>
        </authorList>
    </citation>
    <scope>NUCLEOTIDE SEQUENCE [LARGE SCALE GENOMIC DNA]</scope>
</reference>
<keyword evidence="1 7" id="KW-0240">DNA-directed RNA polymerase</keyword>
<evidence type="ECO:0000313" key="11">
    <source>
        <dbReference type="Proteomes" id="UP000176365"/>
    </source>
</evidence>
<keyword evidence="2 7" id="KW-0808">Transferase</keyword>
<name>A0A1G2N6K3_9BACT</name>
<comment type="similarity">
    <text evidence="7 8">Belongs to the RNA polymerase beta' chain family.</text>
</comment>
<feature type="binding site" evidence="7">
    <location>
        <position position="908"/>
    </location>
    <ligand>
        <name>Zn(2+)</name>
        <dbReference type="ChEBI" id="CHEBI:29105"/>
        <label>2</label>
    </ligand>
</feature>
<dbReference type="GO" id="GO:0003899">
    <property type="term" value="F:DNA-directed RNA polymerase activity"/>
    <property type="evidence" value="ECO:0007669"/>
    <property type="project" value="UniProtKB-UniRule"/>
</dbReference>
<feature type="domain" description="RNA polymerase N-terminal" evidence="9">
    <location>
        <begin position="265"/>
        <end position="550"/>
    </location>
</feature>